<keyword evidence="3" id="KW-1185">Reference proteome</keyword>
<proteinExistence type="predicted"/>
<protein>
    <recommendedName>
        <fullName evidence="1">Thioredoxin domain-containing protein</fullName>
    </recommendedName>
</protein>
<name>A0ABS1NP43_9ACTN</name>
<dbReference type="EMBL" id="JAERRF010000033">
    <property type="protein sequence ID" value="MBL1101799.1"/>
    <property type="molecule type" value="Genomic_DNA"/>
</dbReference>
<gene>
    <name evidence="2" type="ORF">JK363_35190</name>
</gene>
<feature type="domain" description="Thioredoxin" evidence="1">
    <location>
        <begin position="47"/>
        <end position="180"/>
    </location>
</feature>
<organism evidence="2 3">
    <name type="scientific">Streptomyces coffeae</name>
    <dbReference type="NCBI Taxonomy" id="621382"/>
    <lineage>
        <taxon>Bacteria</taxon>
        <taxon>Bacillati</taxon>
        <taxon>Actinomycetota</taxon>
        <taxon>Actinomycetes</taxon>
        <taxon>Kitasatosporales</taxon>
        <taxon>Streptomycetaceae</taxon>
        <taxon>Streptomyces</taxon>
    </lineage>
</organism>
<evidence type="ECO:0000313" key="2">
    <source>
        <dbReference type="EMBL" id="MBL1101799.1"/>
    </source>
</evidence>
<dbReference type="Gene3D" id="3.40.30.10">
    <property type="entry name" value="Glutaredoxin"/>
    <property type="match status" value="1"/>
</dbReference>
<evidence type="ECO:0000313" key="3">
    <source>
        <dbReference type="Proteomes" id="UP000634229"/>
    </source>
</evidence>
<dbReference type="RefSeq" id="WP_201881620.1">
    <property type="nucleotide sequence ID" value="NZ_JAERRF010000033.1"/>
</dbReference>
<sequence length="182" mass="18798">MAYLTTAVVLLGLLGLLNLALVYGVVRRLRTAGPAHSGAGPGTDKVLGPGGAVAPFTALDTQGRPLTLDALSEGLIVLFLAPWCAACQELLPLVAERAAAYGPERLLAVVEEDPTQEGGGVAEYVERLVPVARVAVVRDGDELVEAFQVTGMPAYVEMGAGGIVASTGRTLPRRTDTVQAGH</sequence>
<dbReference type="InterPro" id="IPR013766">
    <property type="entry name" value="Thioredoxin_domain"/>
</dbReference>
<reference evidence="2 3" key="1">
    <citation type="submission" date="2021-01" db="EMBL/GenBank/DDBJ databases">
        <title>WGS of actinomycetes isolated from Thailand.</title>
        <authorList>
            <person name="Thawai C."/>
        </authorList>
    </citation>
    <scope>NUCLEOTIDE SEQUENCE [LARGE SCALE GENOMIC DNA]</scope>
    <source>
        <strain evidence="2 3">CA1R205</strain>
    </source>
</reference>
<comment type="caution">
    <text evidence="2">The sequence shown here is derived from an EMBL/GenBank/DDBJ whole genome shotgun (WGS) entry which is preliminary data.</text>
</comment>
<dbReference type="PROSITE" id="PS51352">
    <property type="entry name" value="THIOREDOXIN_2"/>
    <property type="match status" value="1"/>
</dbReference>
<dbReference type="Proteomes" id="UP000634229">
    <property type="component" value="Unassembled WGS sequence"/>
</dbReference>
<evidence type="ECO:0000259" key="1">
    <source>
        <dbReference type="PROSITE" id="PS51352"/>
    </source>
</evidence>
<accession>A0ABS1NP43</accession>
<dbReference type="InterPro" id="IPR036249">
    <property type="entry name" value="Thioredoxin-like_sf"/>
</dbReference>
<dbReference type="SUPFAM" id="SSF52833">
    <property type="entry name" value="Thioredoxin-like"/>
    <property type="match status" value="1"/>
</dbReference>